<gene>
    <name evidence="1" type="ORF">IWW38_005420</name>
</gene>
<evidence type="ECO:0000313" key="2">
    <source>
        <dbReference type="Proteomes" id="UP001139981"/>
    </source>
</evidence>
<name>A0ACC1LV90_9FUNG</name>
<reference evidence="1" key="1">
    <citation type="submission" date="2022-07" db="EMBL/GenBank/DDBJ databases">
        <title>Phylogenomic reconstructions and comparative analyses of Kickxellomycotina fungi.</title>
        <authorList>
            <person name="Reynolds N.K."/>
            <person name="Stajich J.E."/>
            <person name="Barry K."/>
            <person name="Grigoriev I.V."/>
            <person name="Crous P."/>
            <person name="Smith M.E."/>
        </authorList>
    </citation>
    <scope>NUCLEOTIDE SEQUENCE</scope>
    <source>
        <strain evidence="1">CBS 190363</strain>
    </source>
</reference>
<organism evidence="1 2">
    <name type="scientific">Coemansia aciculifera</name>
    <dbReference type="NCBI Taxonomy" id="417176"/>
    <lineage>
        <taxon>Eukaryota</taxon>
        <taxon>Fungi</taxon>
        <taxon>Fungi incertae sedis</taxon>
        <taxon>Zoopagomycota</taxon>
        <taxon>Kickxellomycotina</taxon>
        <taxon>Kickxellomycetes</taxon>
        <taxon>Kickxellales</taxon>
        <taxon>Kickxellaceae</taxon>
        <taxon>Coemansia</taxon>
    </lineage>
</organism>
<dbReference type="EMBL" id="JANBVB010002517">
    <property type="protein sequence ID" value="KAJ2884515.1"/>
    <property type="molecule type" value="Genomic_DNA"/>
</dbReference>
<comment type="caution">
    <text evidence="1">The sequence shown here is derived from an EMBL/GenBank/DDBJ whole genome shotgun (WGS) entry which is preliminary data.</text>
</comment>
<keyword evidence="2" id="KW-1185">Reference proteome</keyword>
<proteinExistence type="predicted"/>
<feature type="non-terminal residue" evidence="1">
    <location>
        <position position="1"/>
    </location>
</feature>
<accession>A0ACC1LV90</accession>
<feature type="non-terminal residue" evidence="1">
    <location>
        <position position="461"/>
    </location>
</feature>
<protein>
    <submittedName>
        <fullName evidence="1">Uncharacterized protein</fullName>
    </submittedName>
</protein>
<evidence type="ECO:0000313" key="1">
    <source>
        <dbReference type="EMBL" id="KAJ2884515.1"/>
    </source>
</evidence>
<sequence length="461" mass="48772">GANPTLVDDSDDDDSGSGSARSDGAPRYYFRPHRQRSRGSSGDASDAEPRHGAQPPGVGNLAVICRVAGAADLDLARRFVLAAGGGGNDAAAEACRHNAEVAAEAGRAGLAHTWAALRSLLAQNGARVWAEHAPIARWLRSVAVQYRALGDVQTLALVAGVVSQAIAQTPKAGSGPSSVAMTVRDVILRHNGKAEAEVPDQAAMDRIIDGVLADALGDTPVDATLGCRLVGDASSAKLRRLRVFMAAFPGVLVFETPPLLAGTMWAPSATKPDLLLDEMDEDEVKSCQALMAIAKPADEAGQEEEEKPREMPDRLKKDRRQHRPTSGSSSPPDSADNLWHRLRTNVLGRVNTVGGYTTTADPTPPPPPSSSPPPPPVSASPPPAAAVTTAIGSSSSSSNLALPSKSAQPSLDIENTYLSLYEKHSRPRTRLVIHHKEEEEKPQLLLAQPSQDHWKLIYARI</sequence>
<dbReference type="Proteomes" id="UP001139981">
    <property type="component" value="Unassembled WGS sequence"/>
</dbReference>